<evidence type="ECO:0000313" key="2">
    <source>
        <dbReference type="EMBL" id="MPM82335.1"/>
    </source>
</evidence>
<protein>
    <submittedName>
        <fullName evidence="2">Uncharacterized protein</fullName>
    </submittedName>
</protein>
<reference evidence="2" key="1">
    <citation type="submission" date="2019-08" db="EMBL/GenBank/DDBJ databases">
        <authorList>
            <person name="Kucharzyk K."/>
            <person name="Murdoch R.W."/>
            <person name="Higgins S."/>
            <person name="Loffler F."/>
        </authorList>
    </citation>
    <scope>NUCLEOTIDE SEQUENCE</scope>
</reference>
<comment type="caution">
    <text evidence="2">The sequence shown here is derived from an EMBL/GenBank/DDBJ whole genome shotgun (WGS) entry which is preliminary data.</text>
</comment>
<dbReference type="AlphaFoldDB" id="A0A645CZN6"/>
<sequence length="247" mass="26129">MGRADDVDLRLGMARVCLQNQIVSRDFVGELDGVPQKAAVIGRGQLLDKGAPVHHQLAVCNDPLHAALLQGGEKHDVRNFARGDAAHPILNAQALGGIERHHLDGGDGVHPLRHGDADLIVQMAEAADVQRVDVVADHRAVSGVHVLLRNDVQAGVQVCGGGAFPHQHMKSHAQLGKGLLPIGALVVAGDPRTHIGVQVFAHDGGRVALRGFAIPLRQVQHMGGNRAPRQNRRGQHLGKAHGLGKGD</sequence>
<feature type="region of interest" description="Disordered" evidence="1">
    <location>
        <begin position="223"/>
        <end position="247"/>
    </location>
</feature>
<evidence type="ECO:0000256" key="1">
    <source>
        <dbReference type="SAM" id="MobiDB-lite"/>
    </source>
</evidence>
<proteinExistence type="predicted"/>
<dbReference type="EMBL" id="VSSQ01031445">
    <property type="protein sequence ID" value="MPM82335.1"/>
    <property type="molecule type" value="Genomic_DNA"/>
</dbReference>
<feature type="compositionally biased region" description="Basic residues" evidence="1">
    <location>
        <begin position="229"/>
        <end position="239"/>
    </location>
</feature>
<gene>
    <name evidence="2" type="ORF">SDC9_129396</name>
</gene>
<accession>A0A645CZN6</accession>
<name>A0A645CZN6_9ZZZZ</name>
<organism evidence="2">
    <name type="scientific">bioreactor metagenome</name>
    <dbReference type="NCBI Taxonomy" id="1076179"/>
    <lineage>
        <taxon>unclassified sequences</taxon>
        <taxon>metagenomes</taxon>
        <taxon>ecological metagenomes</taxon>
    </lineage>
</organism>